<feature type="transmembrane region" description="Helical" evidence="1">
    <location>
        <begin position="20"/>
        <end position="41"/>
    </location>
</feature>
<keyword evidence="3" id="KW-1185">Reference proteome</keyword>
<organism evidence="2 3">
    <name type="scientific">Inhella gelatinilytica</name>
    <dbReference type="NCBI Taxonomy" id="2795030"/>
    <lineage>
        <taxon>Bacteria</taxon>
        <taxon>Pseudomonadati</taxon>
        <taxon>Pseudomonadota</taxon>
        <taxon>Betaproteobacteria</taxon>
        <taxon>Burkholderiales</taxon>
        <taxon>Sphaerotilaceae</taxon>
        <taxon>Inhella</taxon>
    </lineage>
</organism>
<dbReference type="AlphaFoldDB" id="A0A931ITP8"/>
<keyword evidence="1" id="KW-0812">Transmembrane</keyword>
<evidence type="ECO:0000256" key="1">
    <source>
        <dbReference type="SAM" id="Phobius"/>
    </source>
</evidence>
<dbReference type="InterPro" id="IPR007813">
    <property type="entry name" value="PilN"/>
</dbReference>
<name>A0A931ITP8_9BURK</name>
<accession>A0A931ITP8</accession>
<evidence type="ECO:0000313" key="2">
    <source>
        <dbReference type="EMBL" id="MBH9551336.1"/>
    </source>
</evidence>
<proteinExistence type="predicted"/>
<dbReference type="Pfam" id="PF05137">
    <property type="entry name" value="PilN"/>
    <property type="match status" value="1"/>
</dbReference>
<protein>
    <submittedName>
        <fullName evidence="2">PilN domain-containing protein</fullName>
    </submittedName>
</protein>
<dbReference type="RefSeq" id="WP_198098955.1">
    <property type="nucleotide sequence ID" value="NZ_JAEDAL010000001.1"/>
</dbReference>
<keyword evidence="1" id="KW-1133">Transmembrane helix</keyword>
<gene>
    <name evidence="2" type="ORF">I7X43_00630</name>
</gene>
<dbReference type="Proteomes" id="UP000620139">
    <property type="component" value="Unassembled WGS sequence"/>
</dbReference>
<reference evidence="2" key="1">
    <citation type="submission" date="2020-12" db="EMBL/GenBank/DDBJ databases">
        <title>The genome sequence of Inhella sp. 4Y17.</title>
        <authorList>
            <person name="Liu Y."/>
        </authorList>
    </citation>
    <scope>NUCLEOTIDE SEQUENCE</scope>
    <source>
        <strain evidence="2">4Y10</strain>
    </source>
</reference>
<dbReference type="EMBL" id="JAEDAL010000001">
    <property type="protein sequence ID" value="MBH9551336.1"/>
    <property type="molecule type" value="Genomic_DNA"/>
</dbReference>
<keyword evidence="1" id="KW-0472">Membrane</keyword>
<comment type="caution">
    <text evidence="2">The sequence shown here is derived from an EMBL/GenBank/DDBJ whole genome shotgun (WGS) entry which is preliminary data.</text>
</comment>
<sequence length="193" mass="20696">MQDLNLFDAGLLPEKRWVTLPTALGLALALLVLMLAGAAGFQQAMRGQMQRLQQAETELKVLALTPAVSEEAAQKEAIQAIRDRLAQAQAFDRQLASLPTSEAAPQLLEGLAHAALPDVWVTGLRWEASESQLEIAGRLLDPARLPAYLRRLEQQPVFKGQKLAQVQVATGAGADPGSASFQLRSLAAKGKSP</sequence>
<evidence type="ECO:0000313" key="3">
    <source>
        <dbReference type="Proteomes" id="UP000620139"/>
    </source>
</evidence>